<organism evidence="4">
    <name type="scientific">Tanacetum cinerariifolium</name>
    <name type="common">Dalmatian daisy</name>
    <name type="synonym">Chrysanthemum cinerariifolium</name>
    <dbReference type="NCBI Taxonomy" id="118510"/>
    <lineage>
        <taxon>Eukaryota</taxon>
        <taxon>Viridiplantae</taxon>
        <taxon>Streptophyta</taxon>
        <taxon>Embryophyta</taxon>
        <taxon>Tracheophyta</taxon>
        <taxon>Spermatophyta</taxon>
        <taxon>Magnoliopsida</taxon>
        <taxon>eudicotyledons</taxon>
        <taxon>Gunneridae</taxon>
        <taxon>Pentapetalae</taxon>
        <taxon>asterids</taxon>
        <taxon>campanulids</taxon>
        <taxon>Asterales</taxon>
        <taxon>Asteraceae</taxon>
        <taxon>Asteroideae</taxon>
        <taxon>Anthemideae</taxon>
        <taxon>Anthemidinae</taxon>
        <taxon>Tanacetum</taxon>
    </lineage>
</organism>
<dbReference type="InterPro" id="IPR001296">
    <property type="entry name" value="Glyco_trans_1"/>
</dbReference>
<dbReference type="AlphaFoldDB" id="A0A699JK65"/>
<dbReference type="PANTHER" id="PTHR12526">
    <property type="entry name" value="GLYCOSYLTRANSFERASE"/>
    <property type="match status" value="1"/>
</dbReference>
<dbReference type="Pfam" id="PF03016">
    <property type="entry name" value="Exostosin_GT47"/>
    <property type="match status" value="1"/>
</dbReference>
<evidence type="ECO:0000259" key="3">
    <source>
        <dbReference type="Pfam" id="PF03016"/>
    </source>
</evidence>
<name>A0A699JK65_TANCI</name>
<evidence type="ECO:0000313" key="4">
    <source>
        <dbReference type="EMBL" id="GFA42001.1"/>
    </source>
</evidence>
<dbReference type="CDD" id="cd03801">
    <property type="entry name" value="GT4_PimA-like"/>
    <property type="match status" value="1"/>
</dbReference>
<dbReference type="SUPFAM" id="SSF53756">
    <property type="entry name" value="UDP-Glycosyltransferase/glycogen phosphorylase"/>
    <property type="match status" value="2"/>
</dbReference>
<sequence>LMREHDALVFPSLFEGFGLVITEAMSQGTPVITTERTAGPDFITHGQNGWLVEAGSTEALQEAITELLTRPCSISEVGRAALETARQRPWEVYGRELALALDLSLVAYGTPVDLLIPFVGIQNEEYSTGRLYAHTFDQYIATASEYIELTSLEECEACLLPIYYDPNWNRGSKPPQPVSEFITTVSASKKKVFVYSGHDVPITQVAISNAIIFSGAINKKGKPENLYSYPHFFADLLAYNQTPFKAKAKDKKALVGFCGYAPPLGIAFGKEKVISSVKLAINYLGLFKFFPYKVSHSYRTRSIISLSRSKKIQTNFKIKCVFAFGPNGQLNTGNSAETDTDFRKNFINNILESDYTLCVRGIGNNSIRFFETLCCGRIPVFINTDSVLPFEHVIDWKKYCIWIEEEDISNIGNIVQAFHERISNEDFSKLQSELRQLWLEYLSPVGMDPTMGGVCQAIRMIVRGLADLGVHNEVASLDAANAQFLAHDTFTTHGLGPSRATGRKLKAYRNIIYWKLLEKQLINFADGLLFTCEEEQRLARVPFSPYQPKQELVVGLGVDSPPAFTTAMREAFLAHCPSLRNQPYLLFLSRIHEKKGVEMLLQAYTHLCNNSNESVPALVIAGPGLDTTYGKRMQQLAADSPHAANILFPGMLMGSQKWGAFFGCEAFVLPSHQENFGIAVVEALGCSKPVLISNQVNIWAEIIAANGGLVAADTEEGITALLAQWQELAQDKQQQMAIAAYTAFATSFAVETTSKKMLTAFAN</sequence>
<reference evidence="4" key="1">
    <citation type="journal article" date="2019" name="Sci. Rep.">
        <title>Draft genome of Tanacetum cinerariifolium, the natural source of mosquito coil.</title>
        <authorList>
            <person name="Yamashiro T."/>
            <person name="Shiraishi A."/>
            <person name="Satake H."/>
            <person name="Nakayama K."/>
        </authorList>
    </citation>
    <scope>NUCLEOTIDE SEQUENCE</scope>
</reference>
<keyword evidence="1" id="KW-0808">Transferase</keyword>
<gene>
    <name evidence="4" type="ORF">Tci_613973</name>
</gene>
<feature type="domain" description="Exostosin GT47" evidence="3">
    <location>
        <begin position="340"/>
        <end position="417"/>
    </location>
</feature>
<evidence type="ECO:0000256" key="1">
    <source>
        <dbReference type="ARBA" id="ARBA00022676"/>
    </source>
</evidence>
<feature type="domain" description="Glycosyl transferase family 1" evidence="2">
    <location>
        <begin position="581"/>
        <end position="740"/>
    </location>
</feature>
<keyword evidence="1" id="KW-0328">Glycosyltransferase</keyword>
<feature type="domain" description="Glycosyl transferase family 1" evidence="2">
    <location>
        <begin position="2"/>
        <end position="71"/>
    </location>
</feature>
<protein>
    <recommendedName>
        <fullName evidence="5">Glycosyltransferase</fullName>
    </recommendedName>
</protein>
<dbReference type="GO" id="GO:0016757">
    <property type="term" value="F:glycosyltransferase activity"/>
    <property type="evidence" value="ECO:0007669"/>
    <property type="project" value="UniProtKB-KW"/>
</dbReference>
<dbReference type="Gene3D" id="3.40.50.2000">
    <property type="entry name" value="Glycogen Phosphorylase B"/>
    <property type="match status" value="2"/>
</dbReference>
<evidence type="ECO:0000259" key="2">
    <source>
        <dbReference type="Pfam" id="PF00534"/>
    </source>
</evidence>
<evidence type="ECO:0008006" key="5">
    <source>
        <dbReference type="Google" id="ProtNLM"/>
    </source>
</evidence>
<dbReference type="InterPro" id="IPR040911">
    <property type="entry name" value="Exostosin_GT47"/>
</dbReference>
<feature type="non-terminal residue" evidence="4">
    <location>
        <position position="1"/>
    </location>
</feature>
<comment type="caution">
    <text evidence="4">The sequence shown here is derived from an EMBL/GenBank/DDBJ whole genome shotgun (WGS) entry which is preliminary data.</text>
</comment>
<proteinExistence type="predicted"/>
<dbReference type="Pfam" id="PF00534">
    <property type="entry name" value="Glycos_transf_1"/>
    <property type="match status" value="2"/>
</dbReference>
<accession>A0A699JK65</accession>
<dbReference type="EMBL" id="BKCJ010420852">
    <property type="protein sequence ID" value="GFA42001.1"/>
    <property type="molecule type" value="Genomic_DNA"/>
</dbReference>